<dbReference type="KEGG" id="vg:80142700"/>
<dbReference type="EMBL" id="GQ919031">
    <property type="protein sequence ID" value="ACX71161.1"/>
    <property type="molecule type" value="Genomic_DNA"/>
</dbReference>
<organism evidence="2 3">
    <name type="scientific">Streptomyces phage ZL12</name>
    <dbReference type="NCBI Taxonomy" id="2570911"/>
    <lineage>
        <taxon>Viruses</taxon>
        <taxon>Duplodnaviria</taxon>
        <taxon>Heunggongvirae</taxon>
        <taxon>Uroviricota</taxon>
        <taxon>Caudoviricetes</taxon>
        <taxon>Fuzanglongvirus</taxon>
        <taxon>Fuzanglongvirus ZL12</taxon>
    </lineage>
</organism>
<evidence type="ECO:0000256" key="1">
    <source>
        <dbReference type="SAM" id="MobiDB-lite"/>
    </source>
</evidence>
<feature type="region of interest" description="Disordered" evidence="1">
    <location>
        <begin position="197"/>
        <end position="218"/>
    </location>
</feature>
<reference evidence="2 3" key="1">
    <citation type="journal article" date="2010" name="J. Bacteriol.">
        <title>Characterization of the replication, transfer, and plasmid/lytic phage cycle of the Streptomyces plasmid-phage pZL12.</title>
        <authorList>
            <person name="Zhong L."/>
            <person name="Cheng Q."/>
            <person name="Tian X."/>
            <person name="Zhao L."/>
            <person name="Qin Z."/>
        </authorList>
    </citation>
    <scope>NUCLEOTIDE SEQUENCE [LARGE SCALE GENOMIC DNA]</scope>
</reference>
<evidence type="ECO:0000313" key="3">
    <source>
        <dbReference type="Proteomes" id="UP000298310"/>
    </source>
</evidence>
<keyword evidence="3" id="KW-1185">Reference proteome</keyword>
<evidence type="ECO:0000313" key="2">
    <source>
        <dbReference type="EMBL" id="ACX71161.1"/>
    </source>
</evidence>
<feature type="region of interest" description="Disordered" evidence="1">
    <location>
        <begin position="146"/>
        <end position="165"/>
    </location>
</feature>
<gene>
    <name evidence="2" type="ORF">pZL12.84</name>
</gene>
<feature type="compositionally biased region" description="Basic and acidic residues" evidence="1">
    <location>
        <begin position="197"/>
        <end position="208"/>
    </location>
</feature>
<accession>D0UWI9</accession>
<name>D0UWI9_9CAUD</name>
<sequence length="218" mass="24416">MIRTTYKGRPIKILADRGNPHQRKLVINGHTISHGFQGDDAAAFDWFRLIIDKIDSNGGAGTVAMLIPGQYTEAHWYEPGTIDTNPRRHATLPGGFCMCTMCVIADPAGDKARYTPHRPDACQHCPQLRDGHNNMADSLNPHFYADPTPAQRAGRQSFADACQPDEDDDEATCDAVYNQVLSGYLTRPRCLYFDDHRDADDPNFHQDQRGFSWPREAA</sequence>
<protein>
    <submittedName>
        <fullName evidence="2">Uncharacterized protein</fullName>
    </submittedName>
</protein>
<proteinExistence type="predicted"/>
<dbReference type="Proteomes" id="UP000298310">
    <property type="component" value="Segment"/>
</dbReference>